<sequence>MSSSRICMSSSDLNMNAVVQEGYPGSSSTSTMNCLPVGYRFLPTDAELVVHYLKRKVNNQPLPYNTIHTVNLYELRPEDLCAMFGGKEWYLFCPRKRRSNSGTRADRTTPYGYWKATCGDKAIRHNAPSDAPDNVHSWLSDEIVLCRIHNHNKKYKSNNDGATNYVSNQWNQPNPIRALEDVGHQQQQTFSAGFEDSGALAPATTFTTPLGMPEIDELLFLGSDSPKQGCSDQYKSSSNDLFDDFDELMKKSMEFLPDMSMDF</sequence>
<dbReference type="Gene3D" id="2.170.150.80">
    <property type="entry name" value="NAC domain"/>
    <property type="match status" value="1"/>
</dbReference>
<evidence type="ECO:0000256" key="4">
    <source>
        <dbReference type="ARBA" id="ARBA00023242"/>
    </source>
</evidence>
<keyword evidence="2" id="KW-0238">DNA-binding</keyword>
<reference evidence="6" key="2">
    <citation type="journal article" date="2024" name="Plant">
        <title>Genomic evolution and insights into agronomic trait innovations of Sesamum species.</title>
        <authorList>
            <person name="Miao H."/>
            <person name="Wang L."/>
            <person name="Qu L."/>
            <person name="Liu H."/>
            <person name="Sun Y."/>
            <person name="Le M."/>
            <person name="Wang Q."/>
            <person name="Wei S."/>
            <person name="Zheng Y."/>
            <person name="Lin W."/>
            <person name="Duan Y."/>
            <person name="Cao H."/>
            <person name="Xiong S."/>
            <person name="Wang X."/>
            <person name="Wei L."/>
            <person name="Li C."/>
            <person name="Ma Q."/>
            <person name="Ju M."/>
            <person name="Zhao R."/>
            <person name="Li G."/>
            <person name="Mu C."/>
            <person name="Tian Q."/>
            <person name="Mei H."/>
            <person name="Zhang T."/>
            <person name="Gao T."/>
            <person name="Zhang H."/>
        </authorList>
    </citation>
    <scope>NUCLEOTIDE SEQUENCE</scope>
    <source>
        <strain evidence="6">G02</strain>
    </source>
</reference>
<dbReference type="AlphaFoldDB" id="A0AAW2W4T0"/>
<keyword evidence="1" id="KW-0805">Transcription regulation</keyword>
<dbReference type="PANTHER" id="PTHR31719">
    <property type="entry name" value="NAC TRANSCRIPTION FACTOR 56"/>
    <property type="match status" value="1"/>
</dbReference>
<proteinExistence type="predicted"/>
<dbReference type="GO" id="GO:0003677">
    <property type="term" value="F:DNA binding"/>
    <property type="evidence" value="ECO:0007669"/>
    <property type="project" value="UniProtKB-KW"/>
</dbReference>
<dbReference type="InterPro" id="IPR036093">
    <property type="entry name" value="NAC_dom_sf"/>
</dbReference>
<accession>A0AAW2W4T0</accession>
<evidence type="ECO:0000259" key="5">
    <source>
        <dbReference type="PROSITE" id="PS51005"/>
    </source>
</evidence>
<evidence type="ECO:0000313" key="6">
    <source>
        <dbReference type="EMBL" id="KAL0436902.1"/>
    </source>
</evidence>
<dbReference type="InterPro" id="IPR003441">
    <property type="entry name" value="NAC-dom"/>
</dbReference>
<dbReference type="PANTHER" id="PTHR31719:SF94">
    <property type="entry name" value="PROTEIN ATAF2"/>
    <property type="match status" value="1"/>
</dbReference>
<evidence type="ECO:0000256" key="2">
    <source>
        <dbReference type="ARBA" id="ARBA00023125"/>
    </source>
</evidence>
<comment type="caution">
    <text evidence="6">The sequence shown here is derived from an EMBL/GenBank/DDBJ whole genome shotgun (WGS) entry which is preliminary data.</text>
</comment>
<name>A0AAW2W4T0_SESRA</name>
<dbReference type="EMBL" id="JACGWJ010000002">
    <property type="protein sequence ID" value="KAL0436902.1"/>
    <property type="molecule type" value="Genomic_DNA"/>
</dbReference>
<feature type="domain" description="NAC" evidence="5">
    <location>
        <begin position="35"/>
        <end position="196"/>
    </location>
</feature>
<organism evidence="6">
    <name type="scientific">Sesamum radiatum</name>
    <name type="common">Black benniseed</name>
    <dbReference type="NCBI Taxonomy" id="300843"/>
    <lineage>
        <taxon>Eukaryota</taxon>
        <taxon>Viridiplantae</taxon>
        <taxon>Streptophyta</taxon>
        <taxon>Embryophyta</taxon>
        <taxon>Tracheophyta</taxon>
        <taxon>Spermatophyta</taxon>
        <taxon>Magnoliopsida</taxon>
        <taxon>eudicotyledons</taxon>
        <taxon>Gunneridae</taxon>
        <taxon>Pentapetalae</taxon>
        <taxon>asterids</taxon>
        <taxon>lamiids</taxon>
        <taxon>Lamiales</taxon>
        <taxon>Pedaliaceae</taxon>
        <taxon>Sesamum</taxon>
    </lineage>
</organism>
<reference evidence="6" key="1">
    <citation type="submission" date="2020-06" db="EMBL/GenBank/DDBJ databases">
        <authorList>
            <person name="Li T."/>
            <person name="Hu X."/>
            <person name="Zhang T."/>
            <person name="Song X."/>
            <person name="Zhang H."/>
            <person name="Dai N."/>
            <person name="Sheng W."/>
            <person name="Hou X."/>
            <person name="Wei L."/>
        </authorList>
    </citation>
    <scope>NUCLEOTIDE SEQUENCE</scope>
    <source>
        <strain evidence="6">G02</strain>
        <tissue evidence="6">Leaf</tissue>
    </source>
</reference>
<keyword evidence="4" id="KW-0539">Nucleus</keyword>
<dbReference type="PROSITE" id="PS51005">
    <property type="entry name" value="NAC"/>
    <property type="match status" value="1"/>
</dbReference>
<protein>
    <submittedName>
        <fullName evidence="6">NAC domain-containing protein 68</fullName>
    </submittedName>
</protein>
<gene>
    <name evidence="6" type="ORF">Sradi_0398100</name>
</gene>
<keyword evidence="3" id="KW-0804">Transcription</keyword>
<evidence type="ECO:0000256" key="3">
    <source>
        <dbReference type="ARBA" id="ARBA00023163"/>
    </source>
</evidence>
<dbReference type="SUPFAM" id="SSF101941">
    <property type="entry name" value="NAC domain"/>
    <property type="match status" value="1"/>
</dbReference>
<evidence type="ECO:0000256" key="1">
    <source>
        <dbReference type="ARBA" id="ARBA00023015"/>
    </source>
</evidence>
<dbReference type="GO" id="GO:0006355">
    <property type="term" value="P:regulation of DNA-templated transcription"/>
    <property type="evidence" value="ECO:0007669"/>
    <property type="project" value="InterPro"/>
</dbReference>
<dbReference type="Pfam" id="PF02365">
    <property type="entry name" value="NAM"/>
    <property type="match status" value="1"/>
</dbReference>